<name>A0ABV8ARS2_9BACT</name>
<sequence>MRYSFILSFILIVPLWSCSQDKVIAEINSGALQAQINDKGAFVSFTDSNTGKEYISVDTLSPVLSLRIDGKFQTPNSARYESEIIELDFDEGLVAKVKLETKEDYFTLELLSLSEIDRVDIAQWGPYGSTIDGVIGETVGVVRNDEFALGIQSLNIKTLGGYPWNESDRMPAFDIFREGDSNNMRPESDGSVLYRVEAAKPMNGGSSLQAYTRNRSKERVFEDFNHEKILAPAYDDGGVVGSKIAIFGSHVDLALQTIGTIEIVEGLPHPMIDGEWAKTSKKASSAYLITSFTEANVEDAIALTKKAGLEYLYHYGKTFESWGHFELYKGEFPNGRASLRNCVELAEAQGVKIGTHCLSNFVQTNDPYVTPIPDPRLAKVGTSTITSRVEASDREIPIASADFFNQMKNNNLQTVMIGEELIRYGSVSKTAPWKLLDCQRGAFGTQAIAHEANSQIGKLLDHGYKVFLTEASLTEEMSETLAELYNETGLRQISFDGLEGNRSTGLGTYGESLMPYTWYNSLSDELKEHLIIDASRTTHFFWHIYTRMNWGEPWYAGFRESQTEYRFNNQAYFQRNYMPGMLGWFKLTPQTSIEDIQWMLAKSAGYDAGYALVADLPDVNKNGNSEQILALIGDWEKLRLSGSFSEEQKMLMRDTESEFAISRKDSDTWNWREIYADIFYHKHKVRQPGEPLSSSFTFENPSADQLINFDLKAENSSVNQITIELNNFKKIEIPLYLDSGQILRYEGGNKMVLLDENWNVIKEMDTDPSLFEVRSGENTIVIDGTFETQNEDSQLKLEVKTQGSPVEIRLKS</sequence>
<gene>
    <name evidence="1" type="ORF">ACFOSV_09235</name>
</gene>
<proteinExistence type="predicted"/>
<evidence type="ECO:0000313" key="1">
    <source>
        <dbReference type="EMBL" id="MFC3880357.1"/>
    </source>
</evidence>
<reference evidence="2" key="1">
    <citation type="journal article" date="2019" name="Int. J. Syst. Evol. Microbiol.">
        <title>The Global Catalogue of Microorganisms (GCM) 10K type strain sequencing project: providing services to taxonomists for standard genome sequencing and annotation.</title>
        <authorList>
            <consortium name="The Broad Institute Genomics Platform"/>
            <consortium name="The Broad Institute Genome Sequencing Center for Infectious Disease"/>
            <person name="Wu L."/>
            <person name="Ma J."/>
        </authorList>
    </citation>
    <scope>NUCLEOTIDE SEQUENCE [LARGE SCALE GENOMIC DNA]</scope>
    <source>
        <strain evidence="2">CCUG 60523</strain>
    </source>
</reference>
<protein>
    <submittedName>
        <fullName evidence="1">Uncharacterized protein</fullName>
    </submittedName>
</protein>
<evidence type="ECO:0000313" key="2">
    <source>
        <dbReference type="Proteomes" id="UP001595805"/>
    </source>
</evidence>
<dbReference type="EMBL" id="JBHRZS010000007">
    <property type="protein sequence ID" value="MFC3880357.1"/>
    <property type="molecule type" value="Genomic_DNA"/>
</dbReference>
<dbReference type="Proteomes" id="UP001595805">
    <property type="component" value="Unassembled WGS sequence"/>
</dbReference>
<dbReference type="RefSeq" id="WP_377905688.1">
    <property type="nucleotide sequence ID" value="NZ_JBHRZS010000007.1"/>
</dbReference>
<comment type="caution">
    <text evidence="1">The sequence shown here is derived from an EMBL/GenBank/DDBJ whole genome shotgun (WGS) entry which is preliminary data.</text>
</comment>
<keyword evidence="2" id="KW-1185">Reference proteome</keyword>
<organism evidence="1 2">
    <name type="scientific">Algoriphagus namhaensis</name>
    <dbReference type="NCBI Taxonomy" id="915353"/>
    <lineage>
        <taxon>Bacteria</taxon>
        <taxon>Pseudomonadati</taxon>
        <taxon>Bacteroidota</taxon>
        <taxon>Cytophagia</taxon>
        <taxon>Cytophagales</taxon>
        <taxon>Cyclobacteriaceae</taxon>
        <taxon>Algoriphagus</taxon>
    </lineage>
</organism>
<accession>A0ABV8ARS2</accession>